<dbReference type="PROSITE" id="PS51736">
    <property type="entry name" value="RECOMBINASES_3"/>
    <property type="match status" value="1"/>
</dbReference>
<evidence type="ECO:0000313" key="2">
    <source>
        <dbReference type="EMBL" id="AKO93654.1"/>
    </source>
</evidence>
<comment type="similarity">
    <text evidence="1">Belongs to the site-specific recombinase resolvase family.</text>
</comment>
<dbReference type="SMART" id="SM00857">
    <property type="entry name" value="Resolvase"/>
    <property type="match status" value="1"/>
</dbReference>
<dbReference type="PANTHER" id="PTHR30461">
    <property type="entry name" value="DNA-INVERTASE FROM LAMBDOID PROPHAGE"/>
    <property type="match status" value="1"/>
</dbReference>
<dbReference type="Gene3D" id="3.40.50.1390">
    <property type="entry name" value="Resolvase, N-terminal catalytic domain"/>
    <property type="match status" value="1"/>
</dbReference>
<dbReference type="Proteomes" id="UP000036202">
    <property type="component" value="Chromosome"/>
</dbReference>
<dbReference type="PANTHER" id="PTHR30461:SF26">
    <property type="entry name" value="RESOLVASE HOMOLOG YNEB"/>
    <property type="match status" value="1"/>
</dbReference>
<gene>
    <name evidence="2" type="ORF">BEH_17165</name>
</gene>
<dbReference type="CDD" id="cd00338">
    <property type="entry name" value="Ser_Recombinase"/>
    <property type="match status" value="1"/>
</dbReference>
<sequence length="223" mass="25873">MRAIIYCRVSTEKESQTTSLIRQREELEELAKKHGFEIIKVIEERHSGYDVERDGIIEALTLFQEGKGDVLLVQDDTRLGRGNSKVALMHELKKAGAKVYTLNEQGELYLSESDTMVLNILAAVEEYQRQIVRFKIKRGMKRAVENGYKPELNLKNRTSGGRDKKEVPIEDIIRLRAKKLTFYDIALTLRGLGYDVSKATVHRRYQEHMKEQEENEKMDIEIE</sequence>
<dbReference type="GeneID" id="93700450"/>
<dbReference type="Pfam" id="PF00239">
    <property type="entry name" value="Resolvase"/>
    <property type="match status" value="1"/>
</dbReference>
<dbReference type="InterPro" id="IPR036162">
    <property type="entry name" value="Resolvase-like_N_sf"/>
</dbReference>
<dbReference type="EMBL" id="CP011974">
    <property type="protein sequence ID" value="AKO93654.1"/>
    <property type="molecule type" value="Genomic_DNA"/>
</dbReference>
<dbReference type="PATRIC" id="fig|135735.6.peg.3649"/>
<reference evidence="2 3" key="1">
    <citation type="journal article" date="2015" name="PLoS ONE">
        <title>Genome Sequence of Bacillus endophyticus and Analysis of Its Companion Mechanism in the Ketogulonigenium vulgare-Bacillus Strain Consortium.</title>
        <authorList>
            <person name="Jia N."/>
            <person name="Du J."/>
            <person name="Ding M.Z."/>
            <person name="Gao F."/>
            <person name="Yuan Y.J."/>
        </authorList>
    </citation>
    <scope>NUCLEOTIDE SEQUENCE [LARGE SCALE GENOMIC DNA]</scope>
    <source>
        <strain evidence="2 3">Hbe603</strain>
    </source>
</reference>
<dbReference type="InterPro" id="IPR006119">
    <property type="entry name" value="Resolv_N"/>
</dbReference>
<proteinExistence type="inferred from homology"/>
<protein>
    <submittedName>
        <fullName evidence="2">Resolvase</fullName>
    </submittedName>
</protein>
<dbReference type="GO" id="GO:0003677">
    <property type="term" value="F:DNA binding"/>
    <property type="evidence" value="ECO:0007669"/>
    <property type="project" value="InterPro"/>
</dbReference>
<accession>A0A0H4KMV4</accession>
<keyword evidence="3" id="KW-1185">Reference proteome</keyword>
<accession>A0A1X7DAI4</accession>
<dbReference type="InterPro" id="IPR050639">
    <property type="entry name" value="SSR_resolvase"/>
</dbReference>
<evidence type="ECO:0000313" key="3">
    <source>
        <dbReference type="Proteomes" id="UP000036202"/>
    </source>
</evidence>
<dbReference type="OrthoDB" id="2731197at2"/>
<reference evidence="3" key="2">
    <citation type="submission" date="2015-06" db="EMBL/GenBank/DDBJ databases">
        <title>Genome Sequence of Bacillus endophyticus and Analysis of its Companion Mechanism in the Ketogulonigenium vulgare-Bacillus strain Consortium.</title>
        <authorList>
            <person name="Jia N."/>
            <person name="Du J."/>
            <person name="Ding M.-Z."/>
            <person name="Gao F."/>
            <person name="Yuan Y.-J."/>
        </authorList>
    </citation>
    <scope>NUCLEOTIDE SEQUENCE [LARGE SCALE GENOMIC DNA]</scope>
    <source>
        <strain evidence="3">Hbe603</strain>
    </source>
</reference>
<dbReference type="KEGG" id="beo:BEH_17165"/>
<dbReference type="SUPFAM" id="SSF53041">
    <property type="entry name" value="Resolvase-like"/>
    <property type="match status" value="1"/>
</dbReference>
<organism evidence="2 3">
    <name type="scientific">Priestia filamentosa</name>
    <dbReference type="NCBI Taxonomy" id="1402861"/>
    <lineage>
        <taxon>Bacteria</taxon>
        <taxon>Bacillati</taxon>
        <taxon>Bacillota</taxon>
        <taxon>Bacilli</taxon>
        <taxon>Bacillales</taxon>
        <taxon>Bacillaceae</taxon>
        <taxon>Priestia</taxon>
    </lineage>
</organism>
<dbReference type="AlphaFoldDB" id="A0A1X7DAI4"/>
<evidence type="ECO:0000256" key="1">
    <source>
        <dbReference type="ARBA" id="ARBA00009913"/>
    </source>
</evidence>
<dbReference type="RefSeq" id="WP_040056542.1">
    <property type="nucleotide sequence ID" value="NZ_CP011974.1"/>
</dbReference>
<dbReference type="GO" id="GO:0000150">
    <property type="term" value="F:DNA strand exchange activity"/>
    <property type="evidence" value="ECO:0007669"/>
    <property type="project" value="InterPro"/>
</dbReference>
<name>A0A1X7DAI4_9BACI</name>